<accession>A0ACD4UI68</accession>
<organism evidence="1 2">
    <name type="scientific">Rhodococcus phage Reynauld</name>
    <dbReference type="NCBI Taxonomy" id="3062845"/>
    <lineage>
        <taxon>Viruses</taxon>
        <taxon>Duplodnaviria</taxon>
        <taxon>Heunggongvirae</taxon>
        <taxon>Uroviricota</taxon>
        <taxon>Caudoviricetes</taxon>
        <taxon>Caudoviricetes incertae sedis</taxon>
        <taxon>Reynauldvirus</taxon>
        <taxon>Reynauldvirus reynauld</taxon>
    </lineage>
</organism>
<evidence type="ECO:0000313" key="1">
    <source>
        <dbReference type="EMBL" id="WKW85467.1"/>
    </source>
</evidence>
<protein>
    <submittedName>
        <fullName evidence="1">Uncharacterized protein</fullName>
    </submittedName>
</protein>
<evidence type="ECO:0000313" key="2">
    <source>
        <dbReference type="Proteomes" id="UP001654496"/>
    </source>
</evidence>
<sequence>MYFPGNDYITYIQNPSVSLDRVAYVAADFYRFLYTERTPKKRYDDDMRYIRMRLRDKDWEVVRISGRRATRITPDGETEYPVWELGRGRAFALKRYAANHDRVYIRNPLSHQQISRYYGPERRILRELWEINHDNPNCKFIVFGNFQMQLYFQFALAGGALRIREEFTPTGTPGKVRRFLDSDGSYVEQENAWDRDWTEDRFIERHDLAHNIVYIALCLLRNLPLYVQDLYSDVQRFKTPDGLLKDAYDRLKKLRPRDYFLGVHNGNVAWGGIWPLEGDRSMCDSCSLQYACRIYQKGGVCALPGTPGKRLSEKFLTRDSDEIIEGVQELLAFQVERLEKALTLEEEANRKRDSEDKPKQLNGQIHAMANDIQKNAISLAKLINPMLTRPQVAVQINTSEGKQVTMRDLTPQMQAAAIRELEQAGTPRSAQTPELILQHITKQQGGAVIQGEVVDGFKSDF</sequence>
<reference evidence="1" key="1">
    <citation type="submission" date="2023-06" db="EMBL/GenBank/DDBJ databases">
        <authorList>
            <person name="DeJong R.J."/>
            <person name="Yoon E."/>
            <person name="Radersma M."/>
            <person name="Veenstra M."/>
            <person name="Churu J."/>
            <person name="Moleakunnel K."/>
            <person name="Weaver G."/>
            <person name="Hill E."/>
            <person name="Janvier A."/>
            <person name="Harlow L."/>
            <person name="Kramer C."/>
            <person name="Seinen K."/>
            <person name="Chen A."/>
            <person name="Minasian M."/>
            <person name="Doorn S."/>
            <person name="Dole C."/>
            <person name="Ramsey F."/>
            <person name="Nieze J."/>
            <person name="Baker A."/>
            <person name="Swierenga S."/>
            <person name="White A."/>
            <person name="Howland A."/>
            <person name="Ko C."/>
            <person name="Russell D.A."/>
            <person name="Jacobs-Sera D."/>
            <person name="Hatfull G.F."/>
        </authorList>
    </citation>
    <scope>NUCLEOTIDE SEQUENCE</scope>
</reference>
<proteinExistence type="predicted"/>
<keyword evidence="2" id="KW-1185">Reference proteome</keyword>
<gene>
    <name evidence="1" type="primary">14</name>
    <name evidence="1" type="ORF">SEA_REYNAULD_14</name>
</gene>
<name>A0ACD4UI68_9CAUD</name>
<dbReference type="Proteomes" id="UP001654496">
    <property type="component" value="Segment"/>
</dbReference>
<dbReference type="EMBL" id="OR159659">
    <property type="protein sequence ID" value="WKW85467.1"/>
    <property type="molecule type" value="Genomic_DNA"/>
</dbReference>